<organism evidence="1 2">
    <name type="scientific">Streptomyces olivaceoviridis</name>
    <name type="common">Streptomyces corchorusii</name>
    <dbReference type="NCBI Taxonomy" id="1921"/>
    <lineage>
        <taxon>Bacteria</taxon>
        <taxon>Bacillati</taxon>
        <taxon>Actinomycetota</taxon>
        <taxon>Actinomycetes</taxon>
        <taxon>Kitasatosporales</taxon>
        <taxon>Streptomycetaceae</taxon>
        <taxon>Streptomyces</taxon>
    </lineage>
</organism>
<dbReference type="Proteomes" id="UP001611397">
    <property type="component" value="Unassembled WGS sequence"/>
</dbReference>
<dbReference type="Pfam" id="PF01513">
    <property type="entry name" value="NAD_kinase"/>
    <property type="match status" value="1"/>
</dbReference>
<dbReference type="SUPFAM" id="SSF111331">
    <property type="entry name" value="NAD kinase/diacylglycerol kinase-like"/>
    <property type="match status" value="1"/>
</dbReference>
<sequence>MTLVAGGRRSHRIVEGPCGMTAVGIVANPASGRDIRRLVSGASAFPTAEKANIVQRLLTALGTVGVETVLVSVDLGGISAAVLRAVRNRPARSTPWPHVRFVDDDAITDSAQDTANAVRRMVEAGANVIICLGGDGTARVATAALLAGPGYDVPLLSLSTGTNNAFPQMREATVAGLAAGLVATGAVDRGVAAGRARAIEVRTGERTELALVDVAVSTAPYVGSRALWHPDALTELYCAFAEPDATGLSSIAGLLCPSPRDEPEGIAVRLCPAERAPVVVNAPIAPGLVLPVGVAAWRPLRTGEQVEISTPRGVVAFDGERELELAGTTGATVRLREDGPLCVDVTAVMSQAARAGLFRSDRTTV</sequence>
<accession>A0ABW7V7A5</accession>
<keyword evidence="1" id="KW-0418">Kinase</keyword>
<dbReference type="Gene3D" id="3.40.50.10330">
    <property type="entry name" value="Probable inorganic polyphosphate/atp-NAD kinase, domain 1"/>
    <property type="match status" value="1"/>
</dbReference>
<name>A0ABW7V7A5_STROI</name>
<dbReference type="EMBL" id="JBIRWM010000005">
    <property type="protein sequence ID" value="MFI2156486.1"/>
    <property type="molecule type" value="Genomic_DNA"/>
</dbReference>
<keyword evidence="2" id="KW-1185">Reference proteome</keyword>
<reference evidence="1 2" key="1">
    <citation type="submission" date="2024-10" db="EMBL/GenBank/DDBJ databases">
        <title>The Natural Products Discovery Center: Release of the First 8490 Sequenced Strains for Exploring Actinobacteria Biosynthetic Diversity.</title>
        <authorList>
            <person name="Kalkreuter E."/>
            <person name="Kautsar S.A."/>
            <person name="Yang D."/>
            <person name="Bader C.D."/>
            <person name="Teijaro C.N."/>
            <person name="Fluegel L."/>
            <person name="Davis C.M."/>
            <person name="Simpson J.R."/>
            <person name="Lauterbach L."/>
            <person name="Steele A.D."/>
            <person name="Gui C."/>
            <person name="Meng S."/>
            <person name="Li G."/>
            <person name="Viehrig K."/>
            <person name="Ye F."/>
            <person name="Su P."/>
            <person name="Kiefer A.F."/>
            <person name="Nichols A."/>
            <person name="Cepeda A.J."/>
            <person name="Yan W."/>
            <person name="Fan B."/>
            <person name="Jiang Y."/>
            <person name="Adhikari A."/>
            <person name="Zheng C.-J."/>
            <person name="Schuster L."/>
            <person name="Cowan T.M."/>
            <person name="Smanski M.J."/>
            <person name="Chevrette M.G."/>
            <person name="De Carvalho L.P.S."/>
            <person name="Shen B."/>
        </authorList>
    </citation>
    <scope>NUCLEOTIDE SEQUENCE [LARGE SCALE GENOMIC DNA]</scope>
    <source>
        <strain evidence="1 2">NPDC020295</strain>
    </source>
</reference>
<dbReference type="InterPro" id="IPR039065">
    <property type="entry name" value="AcoX-like"/>
</dbReference>
<dbReference type="PANTHER" id="PTHR40697">
    <property type="entry name" value="ACETOIN CATABOLISM PROTEIN X"/>
    <property type="match status" value="1"/>
</dbReference>
<evidence type="ECO:0000313" key="2">
    <source>
        <dbReference type="Proteomes" id="UP001611397"/>
    </source>
</evidence>
<evidence type="ECO:0000313" key="1">
    <source>
        <dbReference type="EMBL" id="MFI2156486.1"/>
    </source>
</evidence>
<dbReference type="RefSeq" id="WP_244218344.1">
    <property type="nucleotide sequence ID" value="NZ_JBIRUT010000009.1"/>
</dbReference>
<gene>
    <name evidence="1" type="ORF">ACH49L_12445</name>
</gene>
<keyword evidence="1" id="KW-0808">Transferase</keyword>
<dbReference type="InterPro" id="IPR002504">
    <property type="entry name" value="NADK"/>
</dbReference>
<proteinExistence type="predicted"/>
<comment type="caution">
    <text evidence="1">The sequence shown here is derived from an EMBL/GenBank/DDBJ whole genome shotgun (WGS) entry which is preliminary data.</text>
</comment>
<dbReference type="GO" id="GO:0016301">
    <property type="term" value="F:kinase activity"/>
    <property type="evidence" value="ECO:0007669"/>
    <property type="project" value="UniProtKB-KW"/>
</dbReference>
<protein>
    <submittedName>
        <fullName evidence="1">ATP-NAD kinase family protein</fullName>
    </submittedName>
</protein>
<dbReference type="PANTHER" id="PTHR40697:SF3">
    <property type="entry name" value="ACETOIN CATABOLISM PROTEIN X"/>
    <property type="match status" value="1"/>
</dbReference>
<dbReference type="InterPro" id="IPR011391">
    <property type="entry name" value="AcoX_kinase"/>
</dbReference>
<dbReference type="InterPro" id="IPR017438">
    <property type="entry name" value="ATP-NAD_kinase_N"/>
</dbReference>
<dbReference type="PIRSF" id="PIRSF018567">
    <property type="entry name" value="AcoX"/>
    <property type="match status" value="1"/>
</dbReference>
<dbReference type="InterPro" id="IPR016064">
    <property type="entry name" value="NAD/diacylglycerol_kinase_sf"/>
</dbReference>